<evidence type="ECO:0008006" key="3">
    <source>
        <dbReference type="Google" id="ProtNLM"/>
    </source>
</evidence>
<dbReference type="OrthoDB" id="1427655at2"/>
<evidence type="ECO:0000313" key="1">
    <source>
        <dbReference type="EMBL" id="KZS40611.1"/>
    </source>
</evidence>
<comment type="caution">
    <text evidence="1">The sequence shown here is derived from an EMBL/GenBank/DDBJ whole genome shotgun (WGS) entry which is preliminary data.</text>
</comment>
<evidence type="ECO:0000313" key="2">
    <source>
        <dbReference type="Proteomes" id="UP000076715"/>
    </source>
</evidence>
<organism evidence="1 2">
    <name type="scientific">Aquimarina aggregata</name>
    <dbReference type="NCBI Taxonomy" id="1642818"/>
    <lineage>
        <taxon>Bacteria</taxon>
        <taxon>Pseudomonadati</taxon>
        <taxon>Bacteroidota</taxon>
        <taxon>Flavobacteriia</taxon>
        <taxon>Flavobacteriales</taxon>
        <taxon>Flavobacteriaceae</taxon>
        <taxon>Aquimarina</taxon>
    </lineage>
</organism>
<dbReference type="EMBL" id="LQRT01000013">
    <property type="protein sequence ID" value="KZS40611.1"/>
    <property type="molecule type" value="Genomic_DNA"/>
</dbReference>
<dbReference type="STRING" id="1642818.AWE51_06590"/>
<dbReference type="AlphaFoldDB" id="A0A163AKJ4"/>
<accession>A0A163AKJ4</accession>
<dbReference type="Pfam" id="PF13715">
    <property type="entry name" value="CarbopepD_reg_2"/>
    <property type="match status" value="1"/>
</dbReference>
<keyword evidence="2" id="KW-1185">Reference proteome</keyword>
<gene>
    <name evidence="1" type="ORF">AWE51_06590</name>
</gene>
<protein>
    <recommendedName>
        <fullName evidence="3">TonB-dependent receptor</fullName>
    </recommendedName>
</protein>
<dbReference type="SUPFAM" id="SSF49464">
    <property type="entry name" value="Carboxypeptidase regulatory domain-like"/>
    <property type="match status" value="1"/>
</dbReference>
<dbReference type="Proteomes" id="UP000076715">
    <property type="component" value="Unassembled WGS sequence"/>
</dbReference>
<dbReference type="InterPro" id="IPR008969">
    <property type="entry name" value="CarboxyPept-like_regulatory"/>
</dbReference>
<sequence length="271" mass="30605">MNNKDSFRLFILLPILLTSIIGYSQENIVELTGIVTSPNYTVSDILVVNINSKKSTITDIKGFFSIEVKLQDTLQFSAVSYRKKEIVITDEILNQKKIQVDLEEKIVNLDEVVILPHNLTGTVALDIKKFDTNPVITSTSLGLPKANIKVKTKNERLLFEADDGKLIKFYGVAATVNVTKLLNKISGRTKKLKNRVLLDKHIKIENEIDNLFSKQVLSEALGIPQTNIADFLDFCVNHPDFSKLPETIDALKVLKYFKSKSYEYKKENGLN</sequence>
<reference evidence="1 2" key="1">
    <citation type="submission" date="2016-01" db="EMBL/GenBank/DDBJ databases">
        <title>The draft genome sequence of Aquimarina sp. RZW4-3-2.</title>
        <authorList>
            <person name="Wang Y."/>
        </authorList>
    </citation>
    <scope>NUCLEOTIDE SEQUENCE [LARGE SCALE GENOMIC DNA]</scope>
    <source>
        <strain evidence="1 2">RZW4-3-2</strain>
    </source>
</reference>
<proteinExistence type="predicted"/>
<dbReference type="RefSeq" id="WP_066314271.1">
    <property type="nucleotide sequence ID" value="NZ_LQRT01000013.1"/>
</dbReference>
<name>A0A163AKJ4_9FLAO</name>